<evidence type="ECO:0000313" key="2">
    <source>
        <dbReference type="Proteomes" id="UP000636960"/>
    </source>
</evidence>
<gene>
    <name evidence="1" type="ORF">Ari01nite_87400</name>
</gene>
<dbReference type="GO" id="GO:0046872">
    <property type="term" value="F:metal ion binding"/>
    <property type="evidence" value="ECO:0007669"/>
    <property type="project" value="InterPro"/>
</dbReference>
<keyword evidence="2" id="KW-1185">Reference proteome</keyword>
<dbReference type="InterPro" id="IPR036724">
    <property type="entry name" value="Cobalamin-bd_sf"/>
</dbReference>
<comment type="caution">
    <text evidence="1">The sequence shown here is derived from an EMBL/GenBank/DDBJ whole genome shotgun (WGS) entry which is preliminary data.</text>
</comment>
<proteinExistence type="predicted"/>
<dbReference type="EMBL" id="BOMV01000101">
    <property type="protein sequence ID" value="GIF01276.1"/>
    <property type="molecule type" value="Genomic_DNA"/>
</dbReference>
<dbReference type="Proteomes" id="UP000636960">
    <property type="component" value="Unassembled WGS sequence"/>
</dbReference>
<protein>
    <submittedName>
        <fullName evidence="1">Uncharacterized protein</fullName>
    </submittedName>
</protein>
<evidence type="ECO:0000313" key="1">
    <source>
        <dbReference type="EMBL" id="GIF01276.1"/>
    </source>
</evidence>
<name>A0A919K9F9_9ACTN</name>
<organism evidence="1 2">
    <name type="scientific">Paractinoplanes rishiriensis</name>
    <dbReference type="NCBI Taxonomy" id="1050105"/>
    <lineage>
        <taxon>Bacteria</taxon>
        <taxon>Bacillati</taxon>
        <taxon>Actinomycetota</taxon>
        <taxon>Actinomycetes</taxon>
        <taxon>Micromonosporales</taxon>
        <taxon>Micromonosporaceae</taxon>
        <taxon>Paractinoplanes</taxon>
    </lineage>
</organism>
<sequence length="160" mass="16550">MWTILSRSDAAAAVIAERLFTQTVSPILTAIRRPHDRASAQVLLACAAEEHHTLPLDVLAAALAEDGISSCVLGARVPSQALATAAGRLRPAVVAAWSQTRDTADPRQITALLTAGPAMIAAGPGWTSAALPTSANLSSNVAAALTQTRTLLRTSPPTQR</sequence>
<dbReference type="GO" id="GO:0031419">
    <property type="term" value="F:cobalamin binding"/>
    <property type="evidence" value="ECO:0007669"/>
    <property type="project" value="InterPro"/>
</dbReference>
<accession>A0A919K9F9</accession>
<dbReference type="Gene3D" id="3.40.50.280">
    <property type="entry name" value="Cobalamin-binding domain"/>
    <property type="match status" value="1"/>
</dbReference>
<reference evidence="1" key="1">
    <citation type="submission" date="2021-01" db="EMBL/GenBank/DDBJ databases">
        <title>Whole genome shotgun sequence of Actinoplanes rishiriensis NBRC 108556.</title>
        <authorList>
            <person name="Komaki H."/>
            <person name="Tamura T."/>
        </authorList>
    </citation>
    <scope>NUCLEOTIDE SEQUENCE</scope>
    <source>
        <strain evidence="1">NBRC 108556</strain>
    </source>
</reference>
<dbReference type="AlphaFoldDB" id="A0A919K9F9"/>
<dbReference type="SUPFAM" id="SSF52242">
    <property type="entry name" value="Cobalamin (vitamin B12)-binding domain"/>
    <property type="match status" value="1"/>
</dbReference>